<evidence type="ECO:0000259" key="4">
    <source>
        <dbReference type="Pfam" id="PF05175"/>
    </source>
</evidence>
<dbReference type="Pfam" id="PF05175">
    <property type="entry name" value="MTS"/>
    <property type="match status" value="1"/>
</dbReference>
<evidence type="ECO:0000313" key="6">
    <source>
        <dbReference type="EMBL" id="QQD24278.1"/>
    </source>
</evidence>
<keyword evidence="1 6" id="KW-0489">Methyltransferase</keyword>
<proteinExistence type="predicted"/>
<evidence type="ECO:0000313" key="7">
    <source>
        <dbReference type="Proteomes" id="UP000596074"/>
    </source>
</evidence>
<organism evidence="6 7">
    <name type="scientific">Venatoribacter cucullus</name>
    <dbReference type="NCBI Taxonomy" id="2661630"/>
    <lineage>
        <taxon>Bacteria</taxon>
        <taxon>Pseudomonadati</taxon>
        <taxon>Pseudomonadota</taxon>
        <taxon>Gammaproteobacteria</taxon>
        <taxon>Oceanospirillales</taxon>
        <taxon>Oceanospirillaceae</taxon>
        <taxon>Venatoribacter</taxon>
    </lineage>
</organism>
<name>A0A9X7UYD6_9GAMM</name>
<dbReference type="InterPro" id="IPR058679">
    <property type="entry name" value="RlmG_N"/>
</dbReference>
<keyword evidence="7" id="KW-1185">Reference proteome</keyword>
<dbReference type="RefSeq" id="WP_228344318.1">
    <property type="nucleotide sequence ID" value="NZ_CP046056.1"/>
</dbReference>
<feature type="domain" description="RlmG N-terminal" evidence="5">
    <location>
        <begin position="7"/>
        <end position="167"/>
    </location>
</feature>
<feature type="domain" description="Methyltransferase small" evidence="4">
    <location>
        <begin position="186"/>
        <end position="351"/>
    </location>
</feature>
<evidence type="ECO:0000256" key="2">
    <source>
        <dbReference type="ARBA" id="ARBA00022679"/>
    </source>
</evidence>
<dbReference type="InterPro" id="IPR046977">
    <property type="entry name" value="RsmC/RlmG"/>
</dbReference>
<reference evidence="6 7" key="1">
    <citation type="submission" date="2019-11" db="EMBL/GenBank/DDBJ databases">
        <title>Venatorbacter sp. nov. a predator of Campylobacter and other Gram-negative bacteria.</title>
        <authorList>
            <person name="Saeedi A."/>
            <person name="Cummings N.J."/>
            <person name="Connerton I.F."/>
            <person name="Connerton P.L."/>
        </authorList>
    </citation>
    <scope>NUCLEOTIDE SEQUENCE [LARGE SCALE GENOMIC DNA]</scope>
    <source>
        <strain evidence="6">XL5</strain>
    </source>
</reference>
<dbReference type="EMBL" id="CP046056">
    <property type="protein sequence ID" value="QQD24278.1"/>
    <property type="molecule type" value="Genomic_DNA"/>
</dbReference>
<keyword evidence="3" id="KW-0949">S-adenosyl-L-methionine</keyword>
<evidence type="ECO:0000259" key="5">
    <source>
        <dbReference type="Pfam" id="PF26049"/>
    </source>
</evidence>
<evidence type="ECO:0000256" key="3">
    <source>
        <dbReference type="ARBA" id="ARBA00022691"/>
    </source>
</evidence>
<dbReference type="PANTHER" id="PTHR47816">
    <property type="entry name" value="RIBOSOMAL RNA SMALL SUBUNIT METHYLTRANSFERASE C"/>
    <property type="match status" value="1"/>
</dbReference>
<protein>
    <submittedName>
        <fullName evidence="6">Methyltransferase</fullName>
    </submittedName>
</protein>
<dbReference type="AlphaFoldDB" id="A0A9X7UYD6"/>
<dbReference type="GO" id="GO:0032259">
    <property type="term" value="P:methylation"/>
    <property type="evidence" value="ECO:0007669"/>
    <property type="project" value="UniProtKB-KW"/>
</dbReference>
<keyword evidence="2" id="KW-0808">Transferase</keyword>
<dbReference type="Pfam" id="PF26049">
    <property type="entry name" value="RLMG_N"/>
    <property type="match status" value="1"/>
</dbReference>
<dbReference type="SUPFAM" id="SSF53335">
    <property type="entry name" value="S-adenosyl-L-methionine-dependent methyltransferases"/>
    <property type="match status" value="1"/>
</dbReference>
<dbReference type="Proteomes" id="UP000596074">
    <property type="component" value="Chromosome"/>
</dbReference>
<accession>A0A9X7UYD6</accession>
<dbReference type="InterPro" id="IPR029063">
    <property type="entry name" value="SAM-dependent_MTases_sf"/>
</dbReference>
<gene>
    <name evidence="6" type="ORF">GJQ55_07205</name>
</gene>
<evidence type="ECO:0000256" key="1">
    <source>
        <dbReference type="ARBA" id="ARBA00022603"/>
    </source>
</evidence>
<dbReference type="Gene3D" id="3.40.50.150">
    <property type="entry name" value="Vaccinia Virus protein VP39"/>
    <property type="match status" value="2"/>
</dbReference>
<dbReference type="InterPro" id="IPR007848">
    <property type="entry name" value="Small_mtfrase_dom"/>
</dbReference>
<dbReference type="KEGG" id="vcw:GJQ55_07205"/>
<dbReference type="GO" id="GO:0008757">
    <property type="term" value="F:S-adenosylmethionine-dependent methyltransferase activity"/>
    <property type="evidence" value="ECO:0007669"/>
    <property type="project" value="InterPro"/>
</dbReference>
<dbReference type="PANTHER" id="PTHR47816:SF5">
    <property type="entry name" value="RIBOSOMAL RNA LARGE SUBUNIT METHYLTRANSFERASE G"/>
    <property type="match status" value="1"/>
</dbReference>
<sequence length="355" mass="39783">MPHWEATGLQLECWPPLPEHIARPWDAGDELLAATGESPDLLINDRYGALQCAFPQAAVWADSASAQAAAQRNLQANQCLQSGAVVWQEGDLPAAATLVFIKVPKQFELLQFWLQQCQQRFAPQTRYVLAGMAKHWPVSWLQWLEQHAGSYRQSQVQKKARLVEITLPQPLPAQPLWRGYHSPDQLQFEALPGVFAREQLDIGSRVLLDLPDPGYGGVLCDLGCGNGLLGLTLAHRYRIEQLMLTDDSFLAVRSARHNAAQLGINAEVRHGDGLSAVSETLDWVVCNPPFHDGHRQLTNIAVRMFEESRQRLAKDGKLLVIANRHLPYLPVLNKEFRQVQSLGSDPRFSLYLSRK</sequence>